<feature type="region of interest" description="Disordered" evidence="1">
    <location>
        <begin position="161"/>
        <end position="225"/>
    </location>
</feature>
<accession>A0A9D1MG05</accession>
<organism evidence="3 4">
    <name type="scientific">Candidatus Scatosoma pullistercoris</name>
    <dbReference type="NCBI Taxonomy" id="2840934"/>
    <lineage>
        <taxon>Bacteria</taxon>
        <taxon>Bacillati</taxon>
        <taxon>Bacillota</taxon>
        <taxon>Clostridia</taxon>
        <taxon>Candidatus Scatosoma</taxon>
    </lineage>
</organism>
<keyword evidence="2" id="KW-1133">Transmembrane helix</keyword>
<reference evidence="3" key="1">
    <citation type="submission" date="2020-10" db="EMBL/GenBank/DDBJ databases">
        <authorList>
            <person name="Gilroy R."/>
        </authorList>
    </citation>
    <scope>NUCLEOTIDE SEQUENCE</scope>
    <source>
        <strain evidence="3">11687</strain>
    </source>
</reference>
<keyword evidence="2" id="KW-0812">Transmembrane</keyword>
<proteinExistence type="predicted"/>
<dbReference type="Proteomes" id="UP000824081">
    <property type="component" value="Unassembled WGS sequence"/>
</dbReference>
<keyword evidence="2" id="KW-0472">Membrane</keyword>
<dbReference type="AlphaFoldDB" id="A0A9D1MG05"/>
<comment type="caution">
    <text evidence="3">The sequence shown here is derived from an EMBL/GenBank/DDBJ whole genome shotgun (WGS) entry which is preliminary data.</text>
</comment>
<dbReference type="EMBL" id="DVMZ01000144">
    <property type="protein sequence ID" value="HIU59536.1"/>
    <property type="molecule type" value="Genomic_DNA"/>
</dbReference>
<evidence type="ECO:0000256" key="1">
    <source>
        <dbReference type="SAM" id="MobiDB-lite"/>
    </source>
</evidence>
<feature type="compositionally biased region" description="Basic and acidic residues" evidence="1">
    <location>
        <begin position="168"/>
        <end position="180"/>
    </location>
</feature>
<protein>
    <submittedName>
        <fullName evidence="3">Uncharacterized protein</fullName>
    </submittedName>
</protein>
<feature type="transmembrane region" description="Helical" evidence="2">
    <location>
        <begin position="58"/>
        <end position="84"/>
    </location>
</feature>
<reference evidence="3" key="2">
    <citation type="journal article" date="2021" name="PeerJ">
        <title>Extensive microbial diversity within the chicken gut microbiome revealed by metagenomics and culture.</title>
        <authorList>
            <person name="Gilroy R."/>
            <person name="Ravi A."/>
            <person name="Getino M."/>
            <person name="Pursley I."/>
            <person name="Horton D.L."/>
            <person name="Alikhan N.F."/>
            <person name="Baker D."/>
            <person name="Gharbi K."/>
            <person name="Hall N."/>
            <person name="Watson M."/>
            <person name="Adriaenssens E.M."/>
            <person name="Foster-Nyarko E."/>
            <person name="Jarju S."/>
            <person name="Secka A."/>
            <person name="Antonio M."/>
            <person name="Oren A."/>
            <person name="Chaudhuri R.R."/>
            <person name="La Ragione R."/>
            <person name="Hildebrand F."/>
            <person name="Pallen M.J."/>
        </authorList>
    </citation>
    <scope>NUCLEOTIDE SEQUENCE</scope>
    <source>
        <strain evidence="3">11687</strain>
    </source>
</reference>
<feature type="transmembrane region" description="Helical" evidence="2">
    <location>
        <begin position="28"/>
        <end position="52"/>
    </location>
</feature>
<gene>
    <name evidence="3" type="ORF">IAC57_05465</name>
</gene>
<evidence type="ECO:0000256" key="2">
    <source>
        <dbReference type="SAM" id="Phobius"/>
    </source>
</evidence>
<name>A0A9D1MG05_9FIRM</name>
<feature type="compositionally biased region" description="Basic and acidic residues" evidence="1">
    <location>
        <begin position="210"/>
        <end position="225"/>
    </location>
</feature>
<evidence type="ECO:0000313" key="3">
    <source>
        <dbReference type="EMBL" id="HIU59536.1"/>
    </source>
</evidence>
<sequence>MDERKPAARDRGAGGREKILGSATMSRLRYLVGAGICGAVVSVLLAALFGFLWDNLLSVALCAVFALLGGALLLGAALAAAMYLKIRKQADRYAFTVAKSASFECFGPFLAMNVRFFDGTGTPCEGRSRFLFGARDVEAWQNVSLEIAYLPAELVGSALGAPAPEPTGEGKGEGKKEKNGRIGRRGGRRKKRKPDTGPSAMIVVIGTARIAKDGKDGERAKKSEK</sequence>
<evidence type="ECO:0000313" key="4">
    <source>
        <dbReference type="Proteomes" id="UP000824081"/>
    </source>
</evidence>
<feature type="compositionally biased region" description="Basic residues" evidence="1">
    <location>
        <begin position="181"/>
        <end position="193"/>
    </location>
</feature>